<evidence type="ECO:0000313" key="3">
    <source>
        <dbReference type="Proteomes" id="UP000822688"/>
    </source>
</evidence>
<keyword evidence="3" id="KW-1185">Reference proteome</keyword>
<evidence type="ECO:0000256" key="1">
    <source>
        <dbReference type="SAM" id="Phobius"/>
    </source>
</evidence>
<organism evidence="2 3">
    <name type="scientific">Ceratodon purpureus</name>
    <name type="common">Fire moss</name>
    <name type="synonym">Dicranum purpureum</name>
    <dbReference type="NCBI Taxonomy" id="3225"/>
    <lineage>
        <taxon>Eukaryota</taxon>
        <taxon>Viridiplantae</taxon>
        <taxon>Streptophyta</taxon>
        <taxon>Embryophyta</taxon>
        <taxon>Bryophyta</taxon>
        <taxon>Bryophytina</taxon>
        <taxon>Bryopsida</taxon>
        <taxon>Dicranidae</taxon>
        <taxon>Pseudoditrichales</taxon>
        <taxon>Ditrichaceae</taxon>
        <taxon>Ceratodon</taxon>
    </lineage>
</organism>
<keyword evidence="1" id="KW-0472">Membrane</keyword>
<evidence type="ECO:0000313" key="2">
    <source>
        <dbReference type="EMBL" id="KAG0561280.1"/>
    </source>
</evidence>
<protein>
    <submittedName>
        <fullName evidence="2">Uncharacterized protein</fullName>
    </submittedName>
</protein>
<accession>A0A8T0GQJ5</accession>
<dbReference type="EMBL" id="CM026430">
    <property type="protein sequence ID" value="KAG0561280.1"/>
    <property type="molecule type" value="Genomic_DNA"/>
</dbReference>
<dbReference type="AlphaFoldDB" id="A0A8T0GQJ5"/>
<reference evidence="2" key="1">
    <citation type="submission" date="2020-06" db="EMBL/GenBank/DDBJ databases">
        <title>WGS assembly of Ceratodon purpureus strain R40.</title>
        <authorList>
            <person name="Carey S.B."/>
            <person name="Jenkins J."/>
            <person name="Shu S."/>
            <person name="Lovell J.T."/>
            <person name="Sreedasyam A."/>
            <person name="Maumus F."/>
            <person name="Tiley G.P."/>
            <person name="Fernandez-Pozo N."/>
            <person name="Barry K."/>
            <person name="Chen C."/>
            <person name="Wang M."/>
            <person name="Lipzen A."/>
            <person name="Daum C."/>
            <person name="Saski C.A."/>
            <person name="Payton A.C."/>
            <person name="Mcbreen J.C."/>
            <person name="Conrad R.E."/>
            <person name="Kollar L.M."/>
            <person name="Olsson S."/>
            <person name="Huttunen S."/>
            <person name="Landis J.B."/>
            <person name="Wickett N.J."/>
            <person name="Johnson M.G."/>
            <person name="Rensing S.A."/>
            <person name="Grimwood J."/>
            <person name="Schmutz J."/>
            <person name="Mcdaniel S.F."/>
        </authorList>
    </citation>
    <scope>NUCLEOTIDE SEQUENCE</scope>
    <source>
        <strain evidence="2">R40</strain>
    </source>
</reference>
<feature type="transmembrane region" description="Helical" evidence="1">
    <location>
        <begin position="117"/>
        <end position="139"/>
    </location>
</feature>
<comment type="caution">
    <text evidence="2">The sequence shown here is derived from an EMBL/GenBank/DDBJ whole genome shotgun (WGS) entry which is preliminary data.</text>
</comment>
<dbReference type="Proteomes" id="UP000822688">
    <property type="component" value="Chromosome 9"/>
</dbReference>
<keyword evidence="1" id="KW-0812">Transmembrane</keyword>
<keyword evidence="1" id="KW-1133">Transmembrane helix</keyword>
<gene>
    <name evidence="2" type="ORF">KC19_9G051300</name>
</gene>
<proteinExistence type="predicted"/>
<name>A0A8T0GQJ5_CERPU</name>
<sequence>MKRRRALQWTGKQLHGSFFQSNNKLIPHAKSHGKLAEDFVHGRFFQRRCVRWYDQNFRTEFLRQKSQQNTVPPLVPFAAQPYAEGARKWYGAASKGGGGRGEGASSAGFVRGVFRRLVKLVGGVLAISGVAVVGAPYVVSSPSGLSAVVYLINWSIPGTLSVDSVSLGWREPVRVEGVSLKGPDSNLVLSIREYQTSAHLWTMVAGRSGLGDAVVVQPTLDWRRDPKTGHLYFDLALTSVDKLNVINPYAKKNFKVYPSEVVSWNAKVQAPRGELQVASGKVTLPGDVAAVLGSHLFFDIAFGSSATGANASVWKGNEGRSEHTPIRCSMKSDRAHLKALAYLNFRKKQMVLLQPITAEMDLSPALAKFYLAQINPILGQIVGPSIGREDLPDVTMHVTPAEMVWPANEFFIRIEPMKVVLAKGPLLHDLLSLLRRGDLEDGNRQITMQTSAVEANVHMGGSLKCFRVDLLIADKIHVATWGLMDHVHETMKMTLAVPGTSLRDLLGLTRISPDYHLQIPINGSFDRPQVDWAAAGRGITQLALQRNVGGNLLSAILEQFDIPDADTEVPKPIGDLPWARG</sequence>